<reference evidence="3" key="3">
    <citation type="submission" date="2025-09" db="UniProtKB">
        <authorList>
            <consortium name="Ensembl"/>
        </authorList>
    </citation>
    <scope>IDENTIFICATION</scope>
</reference>
<evidence type="ECO:0000259" key="2">
    <source>
        <dbReference type="Pfam" id="PF13621"/>
    </source>
</evidence>
<keyword evidence="1" id="KW-1133">Transmembrane helix</keyword>
<protein>
    <recommendedName>
        <fullName evidence="2">Cupin-like domain-containing protein</fullName>
    </recommendedName>
</protein>
<keyword evidence="4" id="KW-1185">Reference proteome</keyword>
<evidence type="ECO:0000313" key="4">
    <source>
        <dbReference type="Proteomes" id="UP000007875"/>
    </source>
</evidence>
<dbReference type="Gene3D" id="2.60.120.650">
    <property type="entry name" value="Cupin"/>
    <property type="match status" value="1"/>
</dbReference>
<evidence type="ECO:0000256" key="1">
    <source>
        <dbReference type="SAM" id="Phobius"/>
    </source>
</evidence>
<reference evidence="3" key="2">
    <citation type="submission" date="2025-08" db="UniProtKB">
        <authorList>
            <consortium name="Ensembl"/>
        </authorList>
    </citation>
    <scope>IDENTIFICATION</scope>
</reference>
<dbReference type="STRING" id="51511.ENSCSAVP00000003396"/>
<proteinExistence type="predicted"/>
<feature type="domain" description="Cupin-like" evidence="2">
    <location>
        <begin position="140"/>
        <end position="295"/>
    </location>
</feature>
<dbReference type="Pfam" id="PF13621">
    <property type="entry name" value="Cupin_8"/>
    <property type="match status" value="1"/>
</dbReference>
<reference evidence="4" key="1">
    <citation type="submission" date="2003-08" db="EMBL/GenBank/DDBJ databases">
        <authorList>
            <person name="Birren B."/>
            <person name="Nusbaum C."/>
            <person name="Abebe A."/>
            <person name="Abouelleil A."/>
            <person name="Adekoya E."/>
            <person name="Ait-zahra M."/>
            <person name="Allen N."/>
            <person name="Allen T."/>
            <person name="An P."/>
            <person name="Anderson M."/>
            <person name="Anderson S."/>
            <person name="Arachchi H."/>
            <person name="Armbruster J."/>
            <person name="Bachantsang P."/>
            <person name="Baldwin J."/>
            <person name="Barry A."/>
            <person name="Bayul T."/>
            <person name="Blitshsteyn B."/>
            <person name="Bloom T."/>
            <person name="Blye J."/>
            <person name="Boguslavskiy L."/>
            <person name="Borowsky M."/>
            <person name="Boukhgalter B."/>
            <person name="Brunache A."/>
            <person name="Butler J."/>
            <person name="Calixte N."/>
            <person name="Calvo S."/>
            <person name="Camarata J."/>
            <person name="Campo K."/>
            <person name="Chang J."/>
            <person name="Cheshatsang Y."/>
            <person name="Citroen M."/>
            <person name="Collymore A."/>
            <person name="Considine T."/>
            <person name="Cook A."/>
            <person name="Cooke P."/>
            <person name="Corum B."/>
            <person name="Cuomo C."/>
            <person name="David R."/>
            <person name="Dawoe T."/>
            <person name="Degray S."/>
            <person name="Dodge S."/>
            <person name="Dooley K."/>
            <person name="Dorje P."/>
            <person name="Dorjee K."/>
            <person name="Dorris L."/>
            <person name="Duffey N."/>
            <person name="Dupes A."/>
            <person name="Elkins T."/>
            <person name="Engels R."/>
            <person name="Erickson J."/>
            <person name="Farina A."/>
            <person name="Faro S."/>
            <person name="Ferreira P."/>
            <person name="Fischer H."/>
            <person name="Fitzgerald M."/>
            <person name="Foley K."/>
            <person name="Gage D."/>
            <person name="Galagan J."/>
            <person name="Gearin G."/>
            <person name="Gnerre S."/>
            <person name="Gnirke A."/>
            <person name="Goyette A."/>
            <person name="Graham J."/>
            <person name="Grandbois E."/>
            <person name="Gyaltsen K."/>
            <person name="Hafez N."/>
            <person name="Hagopian D."/>
            <person name="Hagos B."/>
            <person name="Hall J."/>
            <person name="Hatcher B."/>
            <person name="Heller A."/>
            <person name="Higgins H."/>
            <person name="Honan T."/>
            <person name="Horn A."/>
            <person name="Houde N."/>
            <person name="Hughes L."/>
            <person name="Hulme W."/>
            <person name="Husby E."/>
            <person name="Iliev I."/>
            <person name="Jaffe D."/>
            <person name="Jones C."/>
            <person name="Kamal M."/>
            <person name="Kamat A."/>
            <person name="Kamvysselis M."/>
            <person name="Karlsson E."/>
            <person name="Kells C."/>
            <person name="Kieu A."/>
            <person name="Kisner P."/>
            <person name="Kodira C."/>
            <person name="Kulbokas E."/>
            <person name="Labutti K."/>
            <person name="Lama D."/>
            <person name="Landers T."/>
            <person name="Leger J."/>
            <person name="Levine S."/>
            <person name="Lewis D."/>
            <person name="Lewis T."/>
            <person name="Lindblad-toh K."/>
            <person name="Liu X."/>
            <person name="Lokyitsang T."/>
            <person name="Lokyitsang Y."/>
            <person name="Lucien O."/>
            <person name="Lui A."/>
            <person name="Ma L.J."/>
            <person name="Mabbitt R."/>
            <person name="Macdonald J."/>
            <person name="Maclean C."/>
            <person name="Major J."/>
            <person name="Manning J."/>
            <person name="Marabella R."/>
            <person name="Maru K."/>
            <person name="Matthews C."/>
            <person name="Mauceli E."/>
            <person name="Mccarthy M."/>
            <person name="Mcdonough S."/>
            <person name="Mcghee T."/>
            <person name="Meldrim J."/>
            <person name="Meneus L."/>
            <person name="Mesirov J."/>
            <person name="Mihalev A."/>
            <person name="Mihova T."/>
            <person name="Mikkelsen T."/>
            <person name="Mlenga V."/>
            <person name="Moru K."/>
            <person name="Mozes J."/>
            <person name="Mulrain L."/>
            <person name="Munson G."/>
            <person name="Naylor J."/>
            <person name="Newes C."/>
            <person name="Nguyen C."/>
            <person name="Nguyen N."/>
            <person name="Nguyen T."/>
            <person name="Nicol R."/>
            <person name="Nielsen C."/>
            <person name="Nizzari M."/>
            <person name="Norbu C."/>
            <person name="Norbu N."/>
            <person name="O'donnell P."/>
            <person name="Okoawo O."/>
            <person name="O'leary S."/>
            <person name="Omotosho B."/>
            <person name="O'neill K."/>
            <person name="Osman S."/>
            <person name="Parker S."/>
            <person name="Perrin D."/>
            <person name="Phunkhang P."/>
            <person name="Piqani B."/>
            <person name="Purcell S."/>
            <person name="Rachupka T."/>
            <person name="Ramasamy U."/>
            <person name="Rameau R."/>
            <person name="Ray V."/>
            <person name="Raymond C."/>
            <person name="Retta R."/>
            <person name="Richardson S."/>
            <person name="Rise C."/>
            <person name="Rodriguez J."/>
            <person name="Rogers J."/>
            <person name="Rogov P."/>
            <person name="Rutman M."/>
            <person name="Schupbach R."/>
            <person name="Seaman C."/>
            <person name="Settipalli S."/>
            <person name="Sharpe T."/>
            <person name="Sheridan J."/>
            <person name="Sherpa N."/>
            <person name="Shi J."/>
            <person name="Smirnov S."/>
            <person name="Smith C."/>
            <person name="Sougnez C."/>
            <person name="Spencer B."/>
            <person name="Stalker J."/>
            <person name="Stange-thomann N."/>
            <person name="Stavropoulos S."/>
            <person name="Stetson K."/>
            <person name="Stone C."/>
            <person name="Stone S."/>
            <person name="Stubbs M."/>
            <person name="Talamas J."/>
            <person name="Tchuinga P."/>
            <person name="Tenzing P."/>
            <person name="Tesfaye S."/>
            <person name="Theodore J."/>
            <person name="Thoulutsang Y."/>
            <person name="Topham K."/>
            <person name="Towey S."/>
            <person name="Tsamla T."/>
            <person name="Tsomo N."/>
            <person name="Vallee D."/>
            <person name="Vassiliev H."/>
            <person name="Venkataraman V."/>
            <person name="Vinson J."/>
            <person name="Vo A."/>
            <person name="Wade C."/>
            <person name="Wang S."/>
            <person name="Wangchuk T."/>
            <person name="Wangdi T."/>
            <person name="Whittaker C."/>
            <person name="Wilkinson J."/>
            <person name="Wu Y."/>
            <person name="Wyman D."/>
            <person name="Yadav S."/>
            <person name="Yang S."/>
            <person name="Yang X."/>
            <person name="Yeager S."/>
            <person name="Yee E."/>
            <person name="Young G."/>
            <person name="Zainoun J."/>
            <person name="Zembeck L."/>
            <person name="Zimmer A."/>
            <person name="Zody M."/>
            <person name="Lander E."/>
        </authorList>
    </citation>
    <scope>NUCLEOTIDE SEQUENCE [LARGE SCALE GENOMIC DNA]</scope>
</reference>
<dbReference type="AlphaFoldDB" id="H2YDJ8"/>
<dbReference type="Proteomes" id="UP000007875">
    <property type="component" value="Unassembled WGS sequence"/>
</dbReference>
<dbReference type="PANTHER" id="PTHR12480">
    <property type="entry name" value="ARGININE DEMETHYLASE AND LYSYL-HYDROXYLASE JMJD"/>
    <property type="match status" value="1"/>
</dbReference>
<evidence type="ECO:0000313" key="3">
    <source>
        <dbReference type="Ensembl" id="ENSCSAVP00000003396.1"/>
    </source>
</evidence>
<name>H2YDJ8_CIOSA</name>
<dbReference type="GeneTree" id="ENSGT00390000006150"/>
<dbReference type="InParanoid" id="H2YDJ8"/>
<dbReference type="PANTHER" id="PTHR12480:SF41">
    <property type="entry name" value="JMJC DOMAIN-CONTAINING PROTEIN"/>
    <property type="match status" value="1"/>
</dbReference>
<dbReference type="OMA" id="YCGWSNC"/>
<dbReference type="GO" id="GO:0016706">
    <property type="term" value="F:2-oxoglutarate-dependent dioxygenase activity"/>
    <property type="evidence" value="ECO:0007669"/>
    <property type="project" value="TreeGrafter"/>
</dbReference>
<dbReference type="eggNOG" id="ENOG502QS9X">
    <property type="taxonomic scope" value="Eukaryota"/>
</dbReference>
<organism evidence="3 4">
    <name type="scientific">Ciona savignyi</name>
    <name type="common">Pacific transparent sea squirt</name>
    <dbReference type="NCBI Taxonomy" id="51511"/>
    <lineage>
        <taxon>Eukaryota</taxon>
        <taxon>Metazoa</taxon>
        <taxon>Chordata</taxon>
        <taxon>Tunicata</taxon>
        <taxon>Ascidiacea</taxon>
        <taxon>Phlebobranchia</taxon>
        <taxon>Cionidae</taxon>
        <taxon>Ciona</taxon>
    </lineage>
</organism>
<dbReference type="Ensembl" id="ENSCSAVT00000003447.1">
    <property type="protein sequence ID" value="ENSCSAVP00000003396.1"/>
    <property type="gene ID" value="ENSCSAVG00000002018.1"/>
</dbReference>
<dbReference type="HOGENOM" id="CLU_068137_0_0_1"/>
<feature type="transmembrane region" description="Helical" evidence="1">
    <location>
        <begin position="52"/>
        <end position="75"/>
    </location>
</feature>
<accession>H2YDJ8</accession>
<dbReference type="InterPro" id="IPR041667">
    <property type="entry name" value="Cupin_8"/>
</dbReference>
<sequence length="341" mass="39244">MDLEPKKVGVQDFHNLILRARAELGIQDEEVVHLPIVKQIRWEGKRFYSRNVLLLCAGLLFLVVIGLPTSLYLSIRDETKFGNITVQTYMSYLDNENPNEGYCLFKMPSLIYPFTRPPVNCSECANVEGIQYAYNLTQEKFISEYAFGMQPVLVKDGQQNWTAHDMFSYHYFKSVYSPGSEALEKSEKECQFFPYETEMRTLGEFFNMSDERVAGNDEPYYCGWSNCDGKAANELRKHYKLPYFLPPELDHSKTDWVFMGLSGFGAYMHIDNVGTTSWQAQIKGTKKWVLEAPPECHGTCISRMEVIVEPGDIIVLDTNKWFHSTEIMGKETSIVIGSEYY</sequence>
<dbReference type="SUPFAM" id="SSF51197">
    <property type="entry name" value="Clavaminate synthase-like"/>
    <property type="match status" value="1"/>
</dbReference>
<keyword evidence="1" id="KW-0472">Membrane</keyword>
<dbReference type="InterPro" id="IPR050910">
    <property type="entry name" value="JMJD6_ArgDemeth/LysHydrox"/>
</dbReference>
<keyword evidence="1" id="KW-0812">Transmembrane</keyword>